<organism evidence="4 5">
    <name type="scientific">Cohnella endophytica</name>
    <dbReference type="NCBI Taxonomy" id="2419778"/>
    <lineage>
        <taxon>Bacteria</taxon>
        <taxon>Bacillati</taxon>
        <taxon>Bacillota</taxon>
        <taxon>Bacilli</taxon>
        <taxon>Bacillales</taxon>
        <taxon>Paenibacillaceae</taxon>
        <taxon>Cohnella</taxon>
    </lineage>
</organism>
<dbReference type="RefSeq" id="WP_120977044.1">
    <property type="nucleotide sequence ID" value="NZ_RBZM01000005.1"/>
</dbReference>
<feature type="signal peptide" evidence="2">
    <location>
        <begin position="1"/>
        <end position="36"/>
    </location>
</feature>
<evidence type="ECO:0000256" key="2">
    <source>
        <dbReference type="SAM" id="SignalP"/>
    </source>
</evidence>
<proteinExistence type="predicted"/>
<feature type="domain" description="SLH" evidence="3">
    <location>
        <begin position="2830"/>
        <end position="2892"/>
    </location>
</feature>
<feature type="region of interest" description="Disordered" evidence="1">
    <location>
        <begin position="2721"/>
        <end position="2767"/>
    </location>
</feature>
<reference evidence="4 5" key="1">
    <citation type="submission" date="2018-10" db="EMBL/GenBank/DDBJ databases">
        <title>Cohnella sp. M2MS4P-1, whole genome shotgun sequence.</title>
        <authorList>
            <person name="Tuo L."/>
        </authorList>
    </citation>
    <scope>NUCLEOTIDE SEQUENCE [LARGE SCALE GENOMIC DNA]</scope>
    <source>
        <strain evidence="4 5">M2MS4P-1</strain>
    </source>
</reference>
<protein>
    <recommendedName>
        <fullName evidence="3">SLH domain-containing protein</fullName>
    </recommendedName>
</protein>
<feature type="domain" description="SLH" evidence="3">
    <location>
        <begin position="2763"/>
        <end position="2826"/>
    </location>
</feature>
<dbReference type="EMBL" id="RBZM01000005">
    <property type="protein sequence ID" value="RKP54030.1"/>
    <property type="molecule type" value="Genomic_DNA"/>
</dbReference>
<evidence type="ECO:0000313" key="5">
    <source>
        <dbReference type="Proteomes" id="UP000282076"/>
    </source>
</evidence>
<keyword evidence="2" id="KW-0732">Signal</keyword>
<feature type="chain" id="PRO_5019723706" description="SLH domain-containing protein" evidence="2">
    <location>
        <begin position="37"/>
        <end position="2949"/>
    </location>
</feature>
<feature type="compositionally biased region" description="Gly residues" evidence="1">
    <location>
        <begin position="2728"/>
        <end position="2748"/>
    </location>
</feature>
<dbReference type="PROSITE" id="PS51272">
    <property type="entry name" value="SLH"/>
    <property type="match status" value="3"/>
</dbReference>
<keyword evidence="5" id="KW-1185">Reference proteome</keyword>
<dbReference type="OrthoDB" id="1703838at2"/>
<comment type="caution">
    <text evidence="4">The sequence shown here is derived from an EMBL/GenBank/DDBJ whole genome shotgun (WGS) entry which is preliminary data.</text>
</comment>
<dbReference type="InterPro" id="IPR001119">
    <property type="entry name" value="SLH_dom"/>
</dbReference>
<evidence type="ECO:0000313" key="4">
    <source>
        <dbReference type="EMBL" id="RKP54030.1"/>
    </source>
</evidence>
<evidence type="ECO:0000256" key="1">
    <source>
        <dbReference type="SAM" id="MobiDB-lite"/>
    </source>
</evidence>
<gene>
    <name evidence="4" type="ORF">D7Z26_11615</name>
</gene>
<dbReference type="Proteomes" id="UP000282076">
    <property type="component" value="Unassembled WGS sequence"/>
</dbReference>
<accession>A0A494XTW7</accession>
<name>A0A494XTW7_9BACL</name>
<dbReference type="Pfam" id="PF00395">
    <property type="entry name" value="SLH"/>
    <property type="match status" value="3"/>
</dbReference>
<sequence>MNRLRAYMRTRIATKLVSTFLSIALLFTILPLTASAETAVAAAEISIGTVAPLNGASIANGTIEFGGGTVTDVKWSTDGTNYAAASGTFAQSKIYHTRYVFTADLNHVFDAAAGAYQKGGAQDLSSRIANLGSGTFTATVSQAFTLNDTLTVVVTWPNATIEPSDISIGTIAPVKGAAIADGANTFNHASTVITWSATGGSFSPASGTFAPSTNYYTKYVITADAGYAFDNTSRIYQDGSKSLASRIVNLGTGFLAGALVNTTVRANDTLTLVVMWGSTANATGQAIIDAADILIGTAAPAPFAVVADGTNIFTRGAIDYVEWYTSNYSKALSVGDPFVSGTTYRTGYELLAANGYAFDTPSAYRKGGARDLSSRIANLGTGTFNVTSPDGVDLYIDVIWPQTGIIVPSDISVGTLAPVAEASMTNGANTFSHASPTIKWSADNGTSYNAASGTYAYETTYKTQYVLAAAAGYSFDPAAGVYGASGAKALTSRIANLGSGSYTAVVSGASNDKLTMEITWPKTAAVPQTTVAAAGLSIGTAAPVSGQSIMNGTNTLPHTSASVTWSNDNGATYAAAGGTFAPGKAYRSKYVLTADTGYIFDSTAGAYNGIAIANLGTGTFAAQVSTTSTANDTLTITVTWPATATATIAVADLGIGTLAPVAGQNMADGANAFAHATANVTWSSDGGANYVAAGGLLAPNTVYKTKYVLTSASGYRFDQAADAYNSVAIANLGAGSFSADVSSADAANDTLTIVVTWPATGAATISSSDLTIGTVAPVTGAVQANGTNAFTHATAVVTWSGDGGTTYATASGIFAAITSYKSKYVLSASAGYAFDSTAGVYGKNGARDLAGRIANLGTGTFAATVSTASSSNDTLTVIVTWPVTAPVNIVPSDISIGTAAPLTGSAQTNGSNVFNHATASIGWSSDNGSSYNPAGGIFAIGTSYKTKYVLTAVSGYQFNATAGAYNAISIANLGTGTFTVQVSTTSLPNDTLTIIVAWPATAITDTVKISLNNTVDFQAYSGNTLIPSLGLSVAAEDDYSITLVNNSIDTADPSAPLTAAMVKSIRVLDNQGNNMLKSIQAVSSGVAQNHPWSLKLTINKNSLSAVRTITVTVDTATALRIDIRNLVGFTSPTIEYAIQPNSRNAYPYEYGNYFYFLPGDELLMKTSSLGLIPAGVQLVGKQTSKTTPVKNTLFNTTSYQFRYTFTMPNEPAFLTVTSTDGRAAHNIVVRATIPGVVLPTLSGGVTLVQATARASATDHSGDIITVNPGSYDHRIYKVTGIEVRSELLNVVLPMTDNGNGTYSFAMPFTDAIVTVLVERIVSNPIEAEVKNNSGAQATQDLEAYYAGDTINLQIVNTDPTKFVSSIQIWRVFENTSTLIKQGRATDPYASRIDFSIKPYTSTAPLVAGATLKAVVNFDNISIPVFTSSSAQFSNYSVKVNVNEAITFTFAPPNDPSKIYKPQVMYRDSVNPSIKTVYPCIFVRTDAQDQTKSVYTCPAVTKSSTQSVELIFDSMNVELIPGAVKIKTMASIAPNSKLAGVFNSIVVYGTNMDGRGEVFLGTSPNPTTPATVSGTTSASLVVSVPASMRSNSTDVTYYVSINGVQRSVTIATAQNLSHTKFGNMAIVSDKQFNHSVIVAESEKELTQQLGDRKPIVMMKGSFTASATVTGEYQFSGTTIINGGLTSYLPTGQSKLRVRDDADGSVKITMDKVNLVAGTFSLLSASDGSIELEKGIEYVSEYAKDSDGDLLDPDKQNVEVAFENRNQLTVLGSGMTAKITGATLTGNAIMFDGKVYFGMALPGSGNVGIGLNIDRLQYGVDGQGSLNFQGVKADGSFTTGNDMSKKLLGGFGLSATAEGSIDTFENKYSVAFDMDAKLANFAAEMSLKKNGANGQFIPDTIKIVVGLSDGIPVTPALPIAKLTRVGGGVSGLADTITGNYKGVAPILILINGDLEVGSLLPGKGLLEFSDVQLAIGPSQISLSGKPKLLKMEIFDKFQAGIYLTNTSVSYQMEVAANILKNFSVILAGGNANLTYSRGGSFNLNGQLRGRLQVPEFDIGLFSIGPYTLLNSDVGLSNTNAYATFSVIGLGFKVNYAFGSGSVSVGRRSLSSMQTEQAGQTVFDENGSAVGQINSFSNVKLVASSDAPSRQFRSFALTPTISTNGSGKVHTVTFPAGLTDDYAVLVSADPDDISILDPDGNPYGLTYPVTLNDGTPFYNDPNANAAVVSDNTIMIRLGAQTGDWTISSSQPFDSSVIAVTPVPKIVGTTYNAVARSASWDLTGLDTATEDYRVEVRLSTDNGDDPTDTSAGVLIHTVDIDALQVTDRAVSGSYVFTAEDLSYLQSGQYYPRVTLIGTPKSDASRTIPYASMNAKQVMNVVNPLAPDSVSAVLVSAGGGGTIHATWSAVSNADGYLVRLYDADGNAVMSPLKYTDEVDSDGNPTGNRIAHAGRPIEYQISADDAVGGTFNLDFGGMEPGNSYKLAVTPYASVDPAASNASFIYGASTVSTVVDVPLVKTPVIHVASNSGAIASDLLMGNVLTVNGGFKLDVATTYVSAEDGQSQNLNAKFTVWQSDGTINEVTNIPNVYRIYTSGDYENQISVPISLDGDIGSSLIRIVAENDQGDVSEYGLAVRYNRLPPALFVETGPDGKIVTDSEGRYQIQGSTVPNATVLDSRGSRTTADDAGKFSMSGTLDADTEAYLTLTAIDYVGNFAQDDVTVIKGDAPANPGTGTGAGPGGTPGGQTGGGQAGTGQTDGSTDNGNPPKSTFKDVHAEVPWAEAAIEKAYKMGIVAGRTPEVFAPNSHTRREEAIAMLVRARKFTIGNQSDLDAAAAYFADWNELAEWSRPYIAAAYANGLVTGSAHNGKHYVKGSSFVTRAEVAVLFQNAYRMNADAGNRKSFEDQIPSWAADSVEVLSSNGVIKGYPNATFMPGSNATRAEIVVMLMRLIERE</sequence>
<evidence type="ECO:0000259" key="3">
    <source>
        <dbReference type="PROSITE" id="PS51272"/>
    </source>
</evidence>
<feature type="domain" description="SLH" evidence="3">
    <location>
        <begin position="2893"/>
        <end position="2949"/>
    </location>
</feature>